<dbReference type="SMART" id="SM00448">
    <property type="entry name" value="REC"/>
    <property type="match status" value="1"/>
</dbReference>
<evidence type="ECO:0000259" key="7">
    <source>
        <dbReference type="PROSITE" id="PS50110"/>
    </source>
</evidence>
<dbReference type="CDD" id="cd17535">
    <property type="entry name" value="REC_NarL-like"/>
    <property type="match status" value="1"/>
</dbReference>
<comment type="caution">
    <text evidence="8">The sequence shown here is derived from an EMBL/GenBank/DDBJ whole genome shotgun (WGS) entry which is preliminary data.</text>
</comment>
<evidence type="ECO:0000256" key="1">
    <source>
        <dbReference type="ARBA" id="ARBA00022553"/>
    </source>
</evidence>
<gene>
    <name evidence="8" type="ORF">D9V34_16035</name>
</gene>
<dbReference type="Pfam" id="PF00072">
    <property type="entry name" value="Response_reg"/>
    <property type="match status" value="1"/>
</dbReference>
<name>A0A3L7AFU6_9MICO</name>
<dbReference type="Pfam" id="PF00196">
    <property type="entry name" value="GerE"/>
    <property type="match status" value="1"/>
</dbReference>
<keyword evidence="1 5" id="KW-0597">Phosphoprotein</keyword>
<dbReference type="AlphaFoldDB" id="A0A3L7AFU6"/>
<feature type="modified residue" description="4-aspartylphosphate" evidence="5">
    <location>
        <position position="61"/>
    </location>
</feature>
<feature type="domain" description="HTH luxR-type" evidence="6">
    <location>
        <begin position="145"/>
        <end position="210"/>
    </location>
</feature>
<sequence length="215" mass="22706">MNYAVGTPIRVVMADDHPIVRAGLAAVLGTAADIEVVAEAASVPEVLAVVNRFEPDLVLLDLSFGTGPTGIDATRELMRRENPPRVLILTNYDSDADILGAIEAGAAGYLLKDAPPEDLLSAIRKAVLGQTVLGPAVAGRLVARVSEPQQALSAREIEVLTLASEGLVNREIGKKLHISETTVKSHLAHIFGKLGANNRQQAVLAAQRGGFIRRA</sequence>
<dbReference type="GO" id="GO:0006355">
    <property type="term" value="P:regulation of DNA-templated transcription"/>
    <property type="evidence" value="ECO:0007669"/>
    <property type="project" value="InterPro"/>
</dbReference>
<feature type="domain" description="Response regulatory" evidence="7">
    <location>
        <begin position="10"/>
        <end position="127"/>
    </location>
</feature>
<dbReference type="InterPro" id="IPR011006">
    <property type="entry name" value="CheY-like_superfamily"/>
</dbReference>
<protein>
    <submittedName>
        <fullName evidence="8">DNA-binding response regulator</fullName>
    </submittedName>
</protein>
<reference evidence="8 9" key="1">
    <citation type="submission" date="2018-10" db="EMBL/GenBank/DDBJ databases">
        <authorList>
            <person name="Li J."/>
        </authorList>
    </citation>
    <scope>NUCLEOTIDE SEQUENCE [LARGE SCALE GENOMIC DNA]</scope>
    <source>
        <strain evidence="8 9">JCM 11654</strain>
    </source>
</reference>
<dbReference type="InterPro" id="IPR001789">
    <property type="entry name" value="Sig_transdc_resp-reg_receiver"/>
</dbReference>
<evidence type="ECO:0000259" key="6">
    <source>
        <dbReference type="PROSITE" id="PS50043"/>
    </source>
</evidence>
<dbReference type="InterPro" id="IPR016032">
    <property type="entry name" value="Sig_transdc_resp-reg_C-effctor"/>
</dbReference>
<dbReference type="InterPro" id="IPR000792">
    <property type="entry name" value="Tscrpt_reg_LuxR_C"/>
</dbReference>
<dbReference type="GO" id="GO:0003677">
    <property type="term" value="F:DNA binding"/>
    <property type="evidence" value="ECO:0007669"/>
    <property type="project" value="UniProtKB-KW"/>
</dbReference>
<dbReference type="InterPro" id="IPR039420">
    <property type="entry name" value="WalR-like"/>
</dbReference>
<evidence type="ECO:0000313" key="9">
    <source>
        <dbReference type="Proteomes" id="UP000269438"/>
    </source>
</evidence>
<dbReference type="OrthoDB" id="9808843at2"/>
<evidence type="ECO:0000256" key="5">
    <source>
        <dbReference type="PROSITE-ProRule" id="PRU00169"/>
    </source>
</evidence>
<dbReference type="PANTHER" id="PTHR43214:SF24">
    <property type="entry name" value="TRANSCRIPTIONAL REGULATORY PROTEIN NARL-RELATED"/>
    <property type="match status" value="1"/>
</dbReference>
<dbReference type="RefSeq" id="WP_121689468.1">
    <property type="nucleotide sequence ID" value="NZ_RCUY01000015.1"/>
</dbReference>
<proteinExistence type="predicted"/>
<keyword evidence="2" id="KW-0805">Transcription regulation</keyword>
<keyword evidence="4" id="KW-0804">Transcription</keyword>
<dbReference type="SUPFAM" id="SSF52172">
    <property type="entry name" value="CheY-like"/>
    <property type="match status" value="1"/>
</dbReference>
<evidence type="ECO:0000256" key="3">
    <source>
        <dbReference type="ARBA" id="ARBA00023125"/>
    </source>
</evidence>
<dbReference type="PROSITE" id="PS50043">
    <property type="entry name" value="HTH_LUXR_2"/>
    <property type="match status" value="1"/>
</dbReference>
<dbReference type="SUPFAM" id="SSF46894">
    <property type="entry name" value="C-terminal effector domain of the bipartite response regulators"/>
    <property type="match status" value="1"/>
</dbReference>
<keyword evidence="9" id="KW-1185">Reference proteome</keyword>
<evidence type="ECO:0000256" key="2">
    <source>
        <dbReference type="ARBA" id="ARBA00023015"/>
    </source>
</evidence>
<dbReference type="Proteomes" id="UP000269438">
    <property type="component" value="Unassembled WGS sequence"/>
</dbReference>
<dbReference type="PROSITE" id="PS50110">
    <property type="entry name" value="RESPONSE_REGULATORY"/>
    <property type="match status" value="1"/>
</dbReference>
<dbReference type="PRINTS" id="PR00038">
    <property type="entry name" value="HTHLUXR"/>
</dbReference>
<dbReference type="Gene3D" id="3.40.50.2300">
    <property type="match status" value="1"/>
</dbReference>
<dbReference type="GO" id="GO:0000160">
    <property type="term" value="P:phosphorelay signal transduction system"/>
    <property type="evidence" value="ECO:0007669"/>
    <property type="project" value="InterPro"/>
</dbReference>
<keyword evidence="3 8" id="KW-0238">DNA-binding</keyword>
<evidence type="ECO:0000256" key="4">
    <source>
        <dbReference type="ARBA" id="ARBA00023163"/>
    </source>
</evidence>
<dbReference type="CDD" id="cd06170">
    <property type="entry name" value="LuxR_C_like"/>
    <property type="match status" value="1"/>
</dbReference>
<accession>A0A3L7AFU6</accession>
<evidence type="ECO:0000313" key="8">
    <source>
        <dbReference type="EMBL" id="RLP79303.1"/>
    </source>
</evidence>
<dbReference type="SMART" id="SM00421">
    <property type="entry name" value="HTH_LUXR"/>
    <property type="match status" value="1"/>
</dbReference>
<dbReference type="PANTHER" id="PTHR43214">
    <property type="entry name" value="TWO-COMPONENT RESPONSE REGULATOR"/>
    <property type="match status" value="1"/>
</dbReference>
<dbReference type="PROSITE" id="PS00622">
    <property type="entry name" value="HTH_LUXR_1"/>
    <property type="match status" value="1"/>
</dbReference>
<dbReference type="InterPro" id="IPR058245">
    <property type="entry name" value="NreC/VraR/RcsB-like_REC"/>
</dbReference>
<organism evidence="8 9">
    <name type="scientific">Mycetocola lacteus</name>
    <dbReference type="NCBI Taxonomy" id="76637"/>
    <lineage>
        <taxon>Bacteria</taxon>
        <taxon>Bacillati</taxon>
        <taxon>Actinomycetota</taxon>
        <taxon>Actinomycetes</taxon>
        <taxon>Micrococcales</taxon>
        <taxon>Microbacteriaceae</taxon>
        <taxon>Mycetocola</taxon>
    </lineage>
</organism>
<dbReference type="EMBL" id="RCUY01000015">
    <property type="protein sequence ID" value="RLP79303.1"/>
    <property type="molecule type" value="Genomic_DNA"/>
</dbReference>